<dbReference type="Pfam" id="PF13715">
    <property type="entry name" value="CarbopepD_reg_2"/>
    <property type="match status" value="1"/>
</dbReference>
<dbReference type="RefSeq" id="WP_147768905.1">
    <property type="nucleotide sequence ID" value="NZ_VRKQ01000010.1"/>
</dbReference>
<dbReference type="Proteomes" id="UP000321080">
    <property type="component" value="Unassembled WGS sequence"/>
</dbReference>
<keyword evidence="2" id="KW-1185">Reference proteome</keyword>
<keyword evidence="1" id="KW-0378">Hydrolase</keyword>
<sequence length="129" mass="13958">MKNFLFILVTLVTYSTFGQGFGSVVGTLGDAEENNAPLVYAHVKIKETGVTTQSDLSGVFQFELLNEGTYTLQLSFAGYESKELKINVASNKITEIKSSLGASSISFADLIALESTASREEKENSTEDN</sequence>
<evidence type="ECO:0000313" key="1">
    <source>
        <dbReference type="EMBL" id="TXG37401.1"/>
    </source>
</evidence>
<dbReference type="InterPro" id="IPR013784">
    <property type="entry name" value="Carb-bd-like_fold"/>
</dbReference>
<proteinExistence type="predicted"/>
<reference evidence="1 2" key="1">
    <citation type="submission" date="2019-08" db="EMBL/GenBank/DDBJ databases">
        <title>Seonamhaeicola sediminis sp. nov., isolated from marine sediment.</title>
        <authorList>
            <person name="Cao W.R."/>
        </authorList>
    </citation>
    <scope>NUCLEOTIDE SEQUENCE [LARGE SCALE GENOMIC DNA]</scope>
    <source>
        <strain evidence="1 2">1505</strain>
    </source>
</reference>
<organism evidence="1 2">
    <name type="scientific">Seonamhaeicola maritimus</name>
    <dbReference type="NCBI Taxonomy" id="2591822"/>
    <lineage>
        <taxon>Bacteria</taxon>
        <taxon>Pseudomonadati</taxon>
        <taxon>Bacteroidota</taxon>
        <taxon>Flavobacteriia</taxon>
        <taxon>Flavobacteriales</taxon>
        <taxon>Flavobacteriaceae</taxon>
    </lineage>
</organism>
<dbReference type="OrthoDB" id="1443962at2"/>
<evidence type="ECO:0000313" key="2">
    <source>
        <dbReference type="Proteomes" id="UP000321080"/>
    </source>
</evidence>
<dbReference type="SUPFAM" id="SSF49452">
    <property type="entry name" value="Starch-binding domain-like"/>
    <property type="match status" value="1"/>
</dbReference>
<protein>
    <submittedName>
        <fullName evidence="1">Carboxypeptidase-like regulatory domain-containing protein</fullName>
    </submittedName>
</protein>
<comment type="caution">
    <text evidence="1">The sequence shown here is derived from an EMBL/GenBank/DDBJ whole genome shotgun (WGS) entry which is preliminary data.</text>
</comment>
<accession>A0A5C7GJ28</accession>
<dbReference type="EMBL" id="VRKQ01000010">
    <property type="protein sequence ID" value="TXG37401.1"/>
    <property type="molecule type" value="Genomic_DNA"/>
</dbReference>
<name>A0A5C7GJ28_9FLAO</name>
<dbReference type="Gene3D" id="2.60.40.1120">
    <property type="entry name" value="Carboxypeptidase-like, regulatory domain"/>
    <property type="match status" value="1"/>
</dbReference>
<gene>
    <name evidence="1" type="ORF">FUA22_12675</name>
</gene>
<keyword evidence="1" id="KW-0645">Protease</keyword>
<keyword evidence="1" id="KW-0121">Carboxypeptidase</keyword>
<dbReference type="AlphaFoldDB" id="A0A5C7GJ28"/>
<dbReference type="GO" id="GO:0004180">
    <property type="term" value="F:carboxypeptidase activity"/>
    <property type="evidence" value="ECO:0007669"/>
    <property type="project" value="UniProtKB-KW"/>
</dbReference>
<dbReference type="GO" id="GO:0030246">
    <property type="term" value="F:carbohydrate binding"/>
    <property type="evidence" value="ECO:0007669"/>
    <property type="project" value="InterPro"/>
</dbReference>